<dbReference type="InterPro" id="IPR028994">
    <property type="entry name" value="Integrin_alpha_N"/>
</dbReference>
<dbReference type="Gene3D" id="2.115.10.10">
    <property type="entry name" value="Tachylectin 2"/>
    <property type="match status" value="1"/>
</dbReference>
<name>A0ABV3CLZ2_9ACTN</name>
<comment type="caution">
    <text evidence="2">The sequence shown here is derived from an EMBL/GenBank/DDBJ whole genome shotgun (WGS) entry which is preliminary data.</text>
</comment>
<accession>A0ABV3CLZ2</accession>
<keyword evidence="3" id="KW-1185">Reference proteome</keyword>
<dbReference type="RefSeq" id="WP_358478246.1">
    <property type="nucleotide sequence ID" value="NZ_JBEZAE010000047.1"/>
</dbReference>
<sequence length="282" mass="30307">MQRDDGWDDTAAAGFTGPLPAQPQPPVGLFVLVEDHQPPDGTSGRQSPKVPATKGGKGLVTGWLLLQTEREALGRIAAHRERGVVDHRSGHDRSPGDRLEAMIGHETARDRIGGPGVGDMPEGQVRAELCHRDVLGPKQSADLPHQIRRISRSSVGMRVTRPFSTSSSPFALLWSGVVWVGADQAGGRADLPARDKSGVLWLYRGTGNGTTPYATRTRIGAGWSAYDQLVVSGDLTDDGRADAIARDRAGVLWLYKGTGKTTAPFSGRTRIGADWGEFNRLF</sequence>
<proteinExistence type="predicted"/>
<dbReference type="EMBL" id="JBEZAE010000047">
    <property type="protein sequence ID" value="MEU7075805.1"/>
    <property type="molecule type" value="Genomic_DNA"/>
</dbReference>
<reference evidence="2 3" key="1">
    <citation type="submission" date="2024-06" db="EMBL/GenBank/DDBJ databases">
        <title>The Natural Products Discovery Center: Release of the First 8490 Sequenced Strains for Exploring Actinobacteria Biosynthetic Diversity.</title>
        <authorList>
            <person name="Kalkreuter E."/>
            <person name="Kautsar S.A."/>
            <person name="Yang D."/>
            <person name="Bader C.D."/>
            <person name="Teijaro C.N."/>
            <person name="Fluegel L."/>
            <person name="Davis C.M."/>
            <person name="Simpson J.R."/>
            <person name="Lauterbach L."/>
            <person name="Steele A.D."/>
            <person name="Gui C."/>
            <person name="Meng S."/>
            <person name="Li G."/>
            <person name="Viehrig K."/>
            <person name="Ye F."/>
            <person name="Su P."/>
            <person name="Kiefer A.F."/>
            <person name="Nichols A."/>
            <person name="Cepeda A.J."/>
            <person name="Yan W."/>
            <person name="Fan B."/>
            <person name="Jiang Y."/>
            <person name="Adhikari A."/>
            <person name="Zheng C.-J."/>
            <person name="Schuster L."/>
            <person name="Cowan T.M."/>
            <person name="Smanski M.J."/>
            <person name="Chevrette M.G."/>
            <person name="De Carvalho L.P.S."/>
            <person name="Shen B."/>
        </authorList>
    </citation>
    <scope>NUCLEOTIDE SEQUENCE [LARGE SCALE GENOMIC DNA]</scope>
    <source>
        <strain evidence="2 3">NPDC045974</strain>
    </source>
</reference>
<gene>
    <name evidence="2" type="ORF">AB0A88_37645</name>
</gene>
<evidence type="ECO:0000256" key="1">
    <source>
        <dbReference type="SAM" id="MobiDB-lite"/>
    </source>
</evidence>
<evidence type="ECO:0000313" key="3">
    <source>
        <dbReference type="Proteomes" id="UP001551329"/>
    </source>
</evidence>
<organism evidence="2 3">
    <name type="scientific">Streptomyces narbonensis</name>
    <dbReference type="NCBI Taxonomy" id="67333"/>
    <lineage>
        <taxon>Bacteria</taxon>
        <taxon>Bacillati</taxon>
        <taxon>Actinomycetota</taxon>
        <taxon>Actinomycetes</taxon>
        <taxon>Kitasatosporales</taxon>
        <taxon>Streptomycetaceae</taxon>
        <taxon>Streptomyces</taxon>
    </lineage>
</organism>
<dbReference type="Proteomes" id="UP001551329">
    <property type="component" value="Unassembled WGS sequence"/>
</dbReference>
<dbReference type="SUPFAM" id="SSF69318">
    <property type="entry name" value="Integrin alpha N-terminal domain"/>
    <property type="match status" value="1"/>
</dbReference>
<protein>
    <submittedName>
        <fullName evidence="2">VCBS repeat-containing protein</fullName>
    </submittedName>
</protein>
<evidence type="ECO:0000313" key="2">
    <source>
        <dbReference type="EMBL" id="MEU7075805.1"/>
    </source>
</evidence>
<feature type="region of interest" description="Disordered" evidence="1">
    <location>
        <begin position="1"/>
        <end position="55"/>
    </location>
</feature>